<dbReference type="OrthoDB" id="2143914at2759"/>
<dbReference type="EMBL" id="OA883905">
    <property type="protein sequence ID" value="CAD7279953.1"/>
    <property type="molecule type" value="Genomic_DNA"/>
</dbReference>
<proteinExistence type="predicted"/>
<keyword evidence="6" id="KW-1185">Reference proteome</keyword>
<dbReference type="AlphaFoldDB" id="A0A7R9BRP1"/>
<evidence type="ECO:0000256" key="3">
    <source>
        <dbReference type="SAM" id="MobiDB-lite"/>
    </source>
</evidence>
<keyword evidence="2" id="KW-0238">DNA-binding</keyword>
<organism evidence="5">
    <name type="scientific">Notodromas monacha</name>
    <dbReference type="NCBI Taxonomy" id="399045"/>
    <lineage>
        <taxon>Eukaryota</taxon>
        <taxon>Metazoa</taxon>
        <taxon>Ecdysozoa</taxon>
        <taxon>Arthropoda</taxon>
        <taxon>Crustacea</taxon>
        <taxon>Oligostraca</taxon>
        <taxon>Ostracoda</taxon>
        <taxon>Podocopa</taxon>
        <taxon>Podocopida</taxon>
        <taxon>Cypridocopina</taxon>
        <taxon>Cypridoidea</taxon>
        <taxon>Cyprididae</taxon>
        <taxon>Notodromas</taxon>
    </lineage>
</organism>
<feature type="region of interest" description="Disordered" evidence="3">
    <location>
        <begin position="25"/>
        <end position="142"/>
    </location>
</feature>
<reference evidence="5" key="1">
    <citation type="submission" date="2020-11" db="EMBL/GenBank/DDBJ databases">
        <authorList>
            <person name="Tran Van P."/>
        </authorList>
    </citation>
    <scope>NUCLEOTIDE SEQUENCE</scope>
</reference>
<name>A0A7R9BRP1_9CRUS</name>
<feature type="compositionally biased region" description="Low complexity" evidence="3">
    <location>
        <begin position="89"/>
        <end position="102"/>
    </location>
</feature>
<evidence type="ECO:0000259" key="4">
    <source>
        <dbReference type="Pfam" id="PF09316"/>
    </source>
</evidence>
<feature type="compositionally biased region" description="Low complexity" evidence="3">
    <location>
        <begin position="393"/>
        <end position="409"/>
    </location>
</feature>
<feature type="compositionally biased region" description="Low complexity" evidence="3">
    <location>
        <begin position="187"/>
        <end position="199"/>
    </location>
</feature>
<dbReference type="InterPro" id="IPR015395">
    <property type="entry name" value="C-myb_C"/>
</dbReference>
<accession>A0A7R9BRP1</accession>
<dbReference type="EMBL" id="CAJPEX010001868">
    <property type="protein sequence ID" value="CAG0920105.1"/>
    <property type="molecule type" value="Genomic_DNA"/>
</dbReference>
<evidence type="ECO:0000313" key="5">
    <source>
        <dbReference type="EMBL" id="CAD7279953.1"/>
    </source>
</evidence>
<feature type="compositionally biased region" description="Low complexity" evidence="3">
    <location>
        <begin position="209"/>
        <end position="219"/>
    </location>
</feature>
<dbReference type="Proteomes" id="UP000678499">
    <property type="component" value="Unassembled WGS sequence"/>
</dbReference>
<dbReference type="GO" id="GO:0003677">
    <property type="term" value="F:DNA binding"/>
    <property type="evidence" value="ECO:0007669"/>
    <property type="project" value="UniProtKB-KW"/>
</dbReference>
<feature type="region of interest" description="Disordered" evidence="3">
    <location>
        <begin position="389"/>
        <end position="419"/>
    </location>
</feature>
<sequence length="419" mass="45376">MIPWRSLEVPNSSLDTPPVASMHDYLSFSRPEDDSGYTSNARLSTASASSQASTPSILRRGAAAWRRPGARQRTDSTATDQSGCEDDLGASGPSGSSLLSGAKPTGLNVTPKSRVDDENCAPPLRLIDPEGLRSPGGTPRTPTPFKKALAELEKKGGRVTFTGGSPSNLVDDIHEIIRKESERERTGCSVSSSRGGSYSPYTRRALGMSNSPNTSPNNTHHQHPSLSGRRGCYGKENSGCSPPIKRARKSLTESLSSPEPKHLVDLQFPPILTPETPSRSFDLGRDGEFTPTALLLKDNVGFLLDSSGPSPMTGLPSSARRFDQMLQRQAVSYGHQRTQSVHGEHHDPNQQQKSMDFRRWEMVTCGRTLEQLEVTEQARQIMSMNNQRQHGFPASAASSPVPTAMPSSSGDHPPVLRQL</sequence>
<evidence type="ECO:0000313" key="6">
    <source>
        <dbReference type="Proteomes" id="UP000678499"/>
    </source>
</evidence>
<dbReference type="Pfam" id="PF09316">
    <property type="entry name" value="Cmyb_C"/>
    <property type="match status" value="1"/>
</dbReference>
<evidence type="ECO:0000256" key="2">
    <source>
        <dbReference type="ARBA" id="ARBA00023125"/>
    </source>
</evidence>
<feature type="region of interest" description="Disordered" evidence="3">
    <location>
        <begin position="181"/>
        <end position="262"/>
    </location>
</feature>
<evidence type="ECO:0000256" key="1">
    <source>
        <dbReference type="ARBA" id="ARBA00022737"/>
    </source>
</evidence>
<feature type="domain" description="C-myb C-terminal" evidence="4">
    <location>
        <begin position="137"/>
        <end position="184"/>
    </location>
</feature>
<feature type="compositionally biased region" description="Low complexity" evidence="3">
    <location>
        <begin position="44"/>
        <end position="67"/>
    </location>
</feature>
<gene>
    <name evidence="5" type="ORF">NMOB1V02_LOCUS7617</name>
</gene>
<protein>
    <recommendedName>
        <fullName evidence="4">C-myb C-terminal domain-containing protein</fullName>
    </recommendedName>
</protein>
<keyword evidence="1" id="KW-0677">Repeat</keyword>